<name>A0A699J3W9_TANCI</name>
<protein>
    <submittedName>
        <fullName evidence="1">Uncharacterized protein</fullName>
    </submittedName>
</protein>
<evidence type="ECO:0000313" key="1">
    <source>
        <dbReference type="EMBL" id="GFA09862.1"/>
    </source>
</evidence>
<organism evidence="1">
    <name type="scientific">Tanacetum cinerariifolium</name>
    <name type="common">Dalmatian daisy</name>
    <name type="synonym">Chrysanthemum cinerariifolium</name>
    <dbReference type="NCBI Taxonomy" id="118510"/>
    <lineage>
        <taxon>Eukaryota</taxon>
        <taxon>Viridiplantae</taxon>
        <taxon>Streptophyta</taxon>
        <taxon>Embryophyta</taxon>
        <taxon>Tracheophyta</taxon>
        <taxon>Spermatophyta</taxon>
        <taxon>Magnoliopsida</taxon>
        <taxon>eudicotyledons</taxon>
        <taxon>Gunneridae</taxon>
        <taxon>Pentapetalae</taxon>
        <taxon>asterids</taxon>
        <taxon>campanulids</taxon>
        <taxon>Asterales</taxon>
        <taxon>Asteraceae</taxon>
        <taxon>Asteroideae</taxon>
        <taxon>Anthemideae</taxon>
        <taxon>Anthemidinae</taxon>
        <taxon>Tanacetum</taxon>
    </lineage>
</organism>
<sequence length="145" mass="16414">MDAYPSLLLLRIIKVSSPKGIRTILHHKYSWHANSTEYLVSMVDGMMLLKELTHRRKSFAMSNNVDKGRKTRVKSINGVHDQVFVTYVAAKVFKTIRHGSNLGQVSSHIGRPNLQTTIEMQHDVDGLVDQNIPNRGKCNNFLTSI</sequence>
<comment type="caution">
    <text evidence="1">The sequence shown here is derived from an EMBL/GenBank/DDBJ whole genome shotgun (WGS) entry which is preliminary data.</text>
</comment>
<reference evidence="1" key="1">
    <citation type="journal article" date="2019" name="Sci. Rep.">
        <title>Draft genome of Tanacetum cinerariifolium, the natural source of mosquito coil.</title>
        <authorList>
            <person name="Yamashiro T."/>
            <person name="Shiraishi A."/>
            <person name="Satake H."/>
            <person name="Nakayama K."/>
        </authorList>
    </citation>
    <scope>NUCLEOTIDE SEQUENCE</scope>
</reference>
<proteinExistence type="predicted"/>
<dbReference type="EMBL" id="BKCJ010368642">
    <property type="protein sequence ID" value="GFA09862.1"/>
    <property type="molecule type" value="Genomic_DNA"/>
</dbReference>
<gene>
    <name evidence="1" type="ORF">Tci_581834</name>
</gene>
<accession>A0A699J3W9</accession>
<dbReference type="AlphaFoldDB" id="A0A699J3W9"/>